<evidence type="ECO:0000313" key="2">
    <source>
        <dbReference type="EMBL" id="MFC3685648.1"/>
    </source>
</evidence>
<protein>
    <submittedName>
        <fullName evidence="2">Uncharacterized protein</fullName>
    </submittedName>
</protein>
<feature type="transmembrane region" description="Helical" evidence="1">
    <location>
        <begin position="12"/>
        <end position="30"/>
    </location>
</feature>
<reference evidence="3" key="1">
    <citation type="journal article" date="2019" name="Int. J. Syst. Evol. Microbiol.">
        <title>The Global Catalogue of Microorganisms (GCM) 10K type strain sequencing project: providing services to taxonomists for standard genome sequencing and annotation.</title>
        <authorList>
            <consortium name="The Broad Institute Genomics Platform"/>
            <consortium name="The Broad Institute Genome Sequencing Center for Infectious Disease"/>
            <person name="Wu L."/>
            <person name="Ma J."/>
        </authorList>
    </citation>
    <scope>NUCLEOTIDE SEQUENCE [LARGE SCALE GENOMIC DNA]</scope>
    <source>
        <strain evidence="3">KCTC 42501</strain>
    </source>
</reference>
<sequence length="108" mass="11544">MNFLRPRLAKLLGTSTIAALGVFLLFRFAVYRHMYIAPNEPHGISDVIELLLGLGLMCVLGTSLVAALALAVRGPRENRVAAGWLVGVCLLVAALVDPLHSLAAKWAP</sequence>
<dbReference type="RefSeq" id="WP_382177249.1">
    <property type="nucleotide sequence ID" value="NZ_JBHRXX010000009.1"/>
</dbReference>
<accession>A0ABV7WBA8</accession>
<dbReference type="EMBL" id="JBHRXX010000009">
    <property type="protein sequence ID" value="MFC3685648.1"/>
    <property type="molecule type" value="Genomic_DNA"/>
</dbReference>
<feature type="transmembrane region" description="Helical" evidence="1">
    <location>
        <begin position="84"/>
        <end position="103"/>
    </location>
</feature>
<keyword evidence="1" id="KW-0812">Transmembrane</keyword>
<comment type="caution">
    <text evidence="2">The sequence shown here is derived from an EMBL/GenBank/DDBJ whole genome shotgun (WGS) entry which is preliminary data.</text>
</comment>
<dbReference type="Proteomes" id="UP001595729">
    <property type="component" value="Unassembled WGS sequence"/>
</dbReference>
<organism evidence="2 3">
    <name type="scientific">Hydrogenophaga luteola</name>
    <dbReference type="NCBI Taxonomy" id="1591122"/>
    <lineage>
        <taxon>Bacteria</taxon>
        <taxon>Pseudomonadati</taxon>
        <taxon>Pseudomonadota</taxon>
        <taxon>Betaproteobacteria</taxon>
        <taxon>Burkholderiales</taxon>
        <taxon>Comamonadaceae</taxon>
        <taxon>Hydrogenophaga</taxon>
    </lineage>
</organism>
<keyword evidence="1" id="KW-1133">Transmembrane helix</keyword>
<evidence type="ECO:0000313" key="3">
    <source>
        <dbReference type="Proteomes" id="UP001595729"/>
    </source>
</evidence>
<gene>
    <name evidence="2" type="ORF">ACFOPI_18750</name>
</gene>
<keyword evidence="1" id="KW-0472">Membrane</keyword>
<name>A0ABV7WBA8_9BURK</name>
<evidence type="ECO:0000256" key="1">
    <source>
        <dbReference type="SAM" id="Phobius"/>
    </source>
</evidence>
<feature type="transmembrane region" description="Helical" evidence="1">
    <location>
        <begin position="50"/>
        <end position="72"/>
    </location>
</feature>
<proteinExistence type="predicted"/>
<keyword evidence="3" id="KW-1185">Reference proteome</keyword>